<evidence type="ECO:0000259" key="6">
    <source>
        <dbReference type="PROSITE" id="PS50111"/>
    </source>
</evidence>
<keyword evidence="5" id="KW-0472">Membrane</keyword>
<dbReference type="PROSITE" id="PS50885">
    <property type="entry name" value="HAMP"/>
    <property type="match status" value="1"/>
</dbReference>
<gene>
    <name evidence="8" type="ORF">L0668_01185</name>
</gene>
<dbReference type="CDD" id="cd11386">
    <property type="entry name" value="MCP_signal"/>
    <property type="match status" value="1"/>
</dbReference>
<feature type="domain" description="Methyl-accepting transducer" evidence="6">
    <location>
        <begin position="501"/>
        <end position="737"/>
    </location>
</feature>
<dbReference type="Proteomes" id="UP001521137">
    <property type="component" value="Unassembled WGS sequence"/>
</dbReference>
<dbReference type="InterPro" id="IPR004089">
    <property type="entry name" value="MCPsignal_dom"/>
</dbReference>
<evidence type="ECO:0000256" key="1">
    <source>
        <dbReference type="ARBA" id="ARBA00004370"/>
    </source>
</evidence>
<dbReference type="Gene3D" id="1.10.287.950">
    <property type="entry name" value="Methyl-accepting chemotaxis protein"/>
    <property type="match status" value="1"/>
</dbReference>
<dbReference type="PRINTS" id="PR00260">
    <property type="entry name" value="CHEMTRNSDUCR"/>
</dbReference>
<name>A0ABS9D1S6_9ALTE</name>
<evidence type="ECO:0000256" key="5">
    <source>
        <dbReference type="SAM" id="Phobius"/>
    </source>
</evidence>
<dbReference type="Pfam" id="PF00672">
    <property type="entry name" value="HAMP"/>
    <property type="match status" value="1"/>
</dbReference>
<comment type="similarity">
    <text evidence="3">Belongs to the methyl-accepting chemotaxis (MCP) protein family.</text>
</comment>
<sequence length="773" mass="83966">MPLKIRLLISTLSIVLLCVLLLGGVSVYVAVNESNQALTQAVKERLVSQNVQTGEAISEYFSFIESQIRAKSYELSVVEAAEKFIPAFEGYTQQRGQLSSSNKSHLENYYQVDFTTKFNNFNTNPIDNASDLLAGLSENALALQYDFIAGSTFALGEKDGLAHLGNGSEYAKQHSVYHDTLRQFLNEFGYYDIFIADINTGNIVYSVFKELDFATSIKHGPYANTGIGEVFAAASNANNESAVFFSDFKSYLPSYQALAGFAATQIYSNGKPIAVLIFQMPMDRIDILMTHHSEWSKRGFGETGETYLVNQDKLLMNESRFFVEDKVNYFNALKVNYPNETKEITARGTSVGIQPVDSHAVNEALKGKTGFDSIQDYRGVDVFSAYSPIKVGENTFALMAEVDVEEALRPATVVRSNLIMSTIWESVLLMAVATVFILWFASIIVRPLNRLGKTCDELSTGEGDLTVNLKSSGIPEIDRISEGFNKFISEIRDIISQVKVDADSLASASHEMSVITAQSEKNTEQQLSLASAVAGAMQELSATSSDVRQSTGQTSGQSLQAQASLNENMERAELAADNIKLLVDLIEQSGRVIGSLKNEVNQITTVLNVITSIADQTNLLALNAAIEAARAGEAGRGFSVVADEVRALATRSQESTVEISNLIEVMNQSATKSVDSMEKATAAASGGIHLVDLVTVALDELSVNLKQVLELTDTVAKSSEQQDRVSTQVANSIENISSLASELELGAKHTSSAALDLAKTASHSHDLVARFKV</sequence>
<keyword evidence="2 4" id="KW-0807">Transducer</keyword>
<dbReference type="InterPro" id="IPR004090">
    <property type="entry name" value="Chemotax_Me-accpt_rcpt"/>
</dbReference>
<organism evidence="8 9">
    <name type="scientific">Paraglaciecola algarum</name>
    <dbReference type="NCBI Taxonomy" id="3050085"/>
    <lineage>
        <taxon>Bacteria</taxon>
        <taxon>Pseudomonadati</taxon>
        <taxon>Pseudomonadota</taxon>
        <taxon>Gammaproteobacteria</taxon>
        <taxon>Alteromonadales</taxon>
        <taxon>Alteromonadaceae</taxon>
        <taxon>Paraglaciecola</taxon>
    </lineage>
</organism>
<dbReference type="RefSeq" id="WP_235310231.1">
    <property type="nucleotide sequence ID" value="NZ_JAKGAS010000001.1"/>
</dbReference>
<keyword evidence="5" id="KW-1133">Transmembrane helix</keyword>
<feature type="transmembrane region" description="Helical" evidence="5">
    <location>
        <begin position="423"/>
        <end position="445"/>
    </location>
</feature>
<dbReference type="SMART" id="SM00283">
    <property type="entry name" value="MA"/>
    <property type="match status" value="1"/>
</dbReference>
<evidence type="ECO:0000256" key="4">
    <source>
        <dbReference type="PROSITE-ProRule" id="PRU00284"/>
    </source>
</evidence>
<comment type="caution">
    <text evidence="8">The sequence shown here is derived from an EMBL/GenBank/DDBJ whole genome shotgun (WGS) entry which is preliminary data.</text>
</comment>
<evidence type="ECO:0000256" key="3">
    <source>
        <dbReference type="ARBA" id="ARBA00029447"/>
    </source>
</evidence>
<dbReference type="Gene3D" id="3.30.450.20">
    <property type="entry name" value="PAS domain"/>
    <property type="match status" value="1"/>
</dbReference>
<evidence type="ECO:0000313" key="8">
    <source>
        <dbReference type="EMBL" id="MCF2946705.1"/>
    </source>
</evidence>
<dbReference type="CDD" id="cd06225">
    <property type="entry name" value="HAMP"/>
    <property type="match status" value="1"/>
</dbReference>
<proteinExistence type="inferred from homology"/>
<keyword evidence="5" id="KW-0812">Transmembrane</keyword>
<keyword evidence="9" id="KW-1185">Reference proteome</keyword>
<dbReference type="Pfam" id="PF00015">
    <property type="entry name" value="MCPsignal"/>
    <property type="match status" value="1"/>
</dbReference>
<feature type="domain" description="HAMP" evidence="7">
    <location>
        <begin position="442"/>
        <end position="496"/>
    </location>
</feature>
<dbReference type="InterPro" id="IPR003660">
    <property type="entry name" value="HAMP_dom"/>
</dbReference>
<dbReference type="EMBL" id="JAKGAS010000001">
    <property type="protein sequence ID" value="MCF2946705.1"/>
    <property type="molecule type" value="Genomic_DNA"/>
</dbReference>
<protein>
    <submittedName>
        <fullName evidence="8">Methyl-accepting chemotaxis protein</fullName>
    </submittedName>
</protein>
<dbReference type="PANTHER" id="PTHR32089:SF112">
    <property type="entry name" value="LYSOZYME-LIKE PROTEIN-RELATED"/>
    <property type="match status" value="1"/>
</dbReference>
<dbReference type="PROSITE" id="PS50111">
    <property type="entry name" value="CHEMOTAXIS_TRANSDUC_2"/>
    <property type="match status" value="1"/>
</dbReference>
<evidence type="ECO:0000259" key="7">
    <source>
        <dbReference type="PROSITE" id="PS50885"/>
    </source>
</evidence>
<comment type="subcellular location">
    <subcellularLocation>
        <location evidence="1">Membrane</location>
    </subcellularLocation>
</comment>
<dbReference type="PANTHER" id="PTHR32089">
    <property type="entry name" value="METHYL-ACCEPTING CHEMOTAXIS PROTEIN MCPB"/>
    <property type="match status" value="1"/>
</dbReference>
<evidence type="ECO:0000256" key="2">
    <source>
        <dbReference type="ARBA" id="ARBA00023224"/>
    </source>
</evidence>
<evidence type="ECO:0000313" key="9">
    <source>
        <dbReference type="Proteomes" id="UP001521137"/>
    </source>
</evidence>
<dbReference type="SUPFAM" id="SSF58104">
    <property type="entry name" value="Methyl-accepting chemotaxis protein (MCP) signaling domain"/>
    <property type="match status" value="1"/>
</dbReference>
<reference evidence="8 9" key="1">
    <citation type="submission" date="2022-01" db="EMBL/GenBank/DDBJ databases">
        <title>Paraglaciecola sp. G1-23.</title>
        <authorList>
            <person name="Jin M.S."/>
            <person name="Han D.M."/>
            <person name="Kim H.M."/>
            <person name="Jeon C.O."/>
        </authorList>
    </citation>
    <scope>NUCLEOTIDE SEQUENCE [LARGE SCALE GENOMIC DNA]</scope>
    <source>
        <strain evidence="8 9">G1-23</strain>
    </source>
</reference>
<accession>A0ABS9D1S6</accession>
<dbReference type="SMART" id="SM00304">
    <property type="entry name" value="HAMP"/>
    <property type="match status" value="1"/>
</dbReference>